<dbReference type="GO" id="GO:0008237">
    <property type="term" value="F:metallopeptidase activity"/>
    <property type="evidence" value="ECO:0007669"/>
    <property type="project" value="UniProtKB-KW"/>
</dbReference>
<evidence type="ECO:0000256" key="3">
    <source>
        <dbReference type="ARBA" id="ARBA00022670"/>
    </source>
</evidence>
<proteinExistence type="predicted"/>
<dbReference type="GO" id="GO:0006508">
    <property type="term" value="P:proteolysis"/>
    <property type="evidence" value="ECO:0007669"/>
    <property type="project" value="UniProtKB-KW"/>
</dbReference>
<evidence type="ECO:0000256" key="6">
    <source>
        <dbReference type="SAM" id="MobiDB-lite"/>
    </source>
</evidence>
<evidence type="ECO:0000313" key="9">
    <source>
        <dbReference type="RGD" id="1561444"/>
    </source>
</evidence>
<dbReference type="EMBL" id="CH473993">
    <property type="protein sequence ID" value="EDL78216.1"/>
    <property type="molecule type" value="Genomic_DNA"/>
</dbReference>
<dbReference type="Proteomes" id="UP000234681">
    <property type="component" value="Chromosome 8"/>
</dbReference>
<dbReference type="GO" id="GO:0004180">
    <property type="term" value="F:carboxypeptidase activity"/>
    <property type="evidence" value="ECO:0007669"/>
    <property type="project" value="UniProtKB-KW"/>
</dbReference>
<reference evidence="7 8" key="1">
    <citation type="submission" date="2005-09" db="EMBL/GenBank/DDBJ databases">
        <authorList>
            <person name="Mural R.J."/>
            <person name="Li P.W."/>
            <person name="Adams M.D."/>
            <person name="Amanatides P.G."/>
            <person name="Baden-Tillson H."/>
            <person name="Barnstead M."/>
            <person name="Chin S.H."/>
            <person name="Dew I."/>
            <person name="Evans C.A."/>
            <person name="Ferriera S."/>
            <person name="Flanigan M."/>
            <person name="Fosler C."/>
            <person name="Glodek A."/>
            <person name="Gu Z."/>
            <person name="Holt R.A."/>
            <person name="Jennings D."/>
            <person name="Kraft C.L."/>
            <person name="Lu F."/>
            <person name="Nguyen T."/>
            <person name="Nusskern D.R."/>
            <person name="Pfannkoch C.M."/>
            <person name="Sitter C."/>
            <person name="Sutton G.G."/>
            <person name="Venter J.C."/>
            <person name="Wang Z."/>
            <person name="Woodage T."/>
            <person name="Zheng X.H."/>
            <person name="Zhong F."/>
        </authorList>
    </citation>
    <scope>NUCLEOTIDE SEQUENCE [LARGE SCALE GENOMIC DNA]</scope>
    <source>
        <strain>BN</strain>
        <strain evidence="8">Sprague-Dawley</strain>
    </source>
</reference>
<keyword evidence="5" id="KW-0482">Metalloprotease</keyword>
<dbReference type="RGD" id="1561444">
    <property type="gene designation" value="Matcap2"/>
</dbReference>
<keyword evidence="4" id="KW-0378">Hydrolase</keyword>
<keyword evidence="2" id="KW-0121">Carboxypeptidase</keyword>
<dbReference type="PANTHER" id="PTHR31817:SF3">
    <property type="entry name" value="TYROSINE CARBOXYPEPTIDASE MATCAP2-RELATED"/>
    <property type="match status" value="1"/>
</dbReference>
<feature type="region of interest" description="Disordered" evidence="6">
    <location>
        <begin position="64"/>
        <end position="103"/>
    </location>
</feature>
<gene>
    <name evidence="9" type="primary">Matcap2</name>
    <name evidence="7" type="synonym">RGD1561444_predicted</name>
    <name evidence="7" type="ORF">rCG_31637</name>
</gene>
<dbReference type="AlphaFoldDB" id="A6JP00"/>
<evidence type="ECO:0000256" key="2">
    <source>
        <dbReference type="ARBA" id="ARBA00022645"/>
    </source>
</evidence>
<dbReference type="Pfam" id="PF08014">
    <property type="entry name" value="MATCAP"/>
    <property type="match status" value="1"/>
</dbReference>
<name>A6JP00_RAT</name>
<feature type="region of interest" description="Disordered" evidence="6">
    <location>
        <begin position="142"/>
        <end position="171"/>
    </location>
</feature>
<evidence type="ECO:0000256" key="1">
    <source>
        <dbReference type="ARBA" id="ARBA00001947"/>
    </source>
</evidence>
<comment type="cofactor">
    <cofactor evidence="1">
        <name>Zn(2+)</name>
        <dbReference type="ChEBI" id="CHEBI:29105"/>
    </cofactor>
</comment>
<dbReference type="SMART" id="SM01154">
    <property type="entry name" value="DUF1704"/>
    <property type="match status" value="1"/>
</dbReference>
<keyword evidence="3" id="KW-0645">Protease</keyword>
<dbReference type="InterPro" id="IPR012548">
    <property type="entry name" value="MATCAP"/>
</dbReference>
<evidence type="ECO:0000313" key="7">
    <source>
        <dbReference type="EMBL" id="EDL78216.1"/>
    </source>
</evidence>
<evidence type="ECO:0000256" key="4">
    <source>
        <dbReference type="ARBA" id="ARBA00022801"/>
    </source>
</evidence>
<evidence type="ECO:0000256" key="5">
    <source>
        <dbReference type="ARBA" id="ARBA00023049"/>
    </source>
</evidence>
<dbReference type="AGR" id="RGD:1561444"/>
<evidence type="ECO:0000313" key="8">
    <source>
        <dbReference type="Proteomes" id="UP000234681"/>
    </source>
</evidence>
<protein>
    <submittedName>
        <fullName evidence="7">Similar to RIKEN cDNA 9530077C05 (Predicted)</fullName>
    </submittedName>
</protein>
<sequence length="471" mass="54085">MLESIRVTEKLHWPEHELAKKFVLSAEEALTIDSKRSFSNLSSGVLKDTFTTGTSSYNVLLQSKEERKHHSQKRFSSAHSKQHRKPSKSPSSSHSKDPSRTPALVPVTSTGTWYCLDRQSAVLVTSSVPSPVKFTRDISVTGSGLALPPKPKNKVKRRNLTPLPKPKQQPQLCRSFEKGDDFSGKKLCILTAIKPINLEKEKLRFFKSDYTYNPQFEYANPSLPGVLAKHSHASDRFLKQIVVHLTEDLLSRASMTVVNGCPTLTINISTAREHWLEGMLRHEIGTHYFRGINNLQQPWNSWIGRKKHELKPNNPTEEGLASIHSVLFRKDPFLWRAALLYYTVYQASQMSFCELFKDIGRFVKDPNTRWDYCVRAKRGWTDTSQPGCFSKDQVYLDGILQILRFRESIDFHLLTALGKVSYEDVDRLKELAVTENMRVPHFLHDHSRYMEHLEKIMEVNELTDAELKHLI</sequence>
<organism evidence="7 8">
    <name type="scientific">Rattus norvegicus</name>
    <name type="common">Rat</name>
    <dbReference type="NCBI Taxonomy" id="10116"/>
    <lineage>
        <taxon>Eukaryota</taxon>
        <taxon>Metazoa</taxon>
        <taxon>Chordata</taxon>
        <taxon>Craniata</taxon>
        <taxon>Vertebrata</taxon>
        <taxon>Euteleostomi</taxon>
        <taxon>Mammalia</taxon>
        <taxon>Eutheria</taxon>
        <taxon>Euarchontoglires</taxon>
        <taxon>Glires</taxon>
        <taxon>Rodentia</taxon>
        <taxon>Myomorpha</taxon>
        <taxon>Muroidea</taxon>
        <taxon>Muridae</taxon>
        <taxon>Murinae</taxon>
        <taxon>Rattus</taxon>
    </lineage>
</organism>
<accession>A6JP00</accession>
<dbReference type="PANTHER" id="PTHR31817">
    <property type="match status" value="1"/>
</dbReference>